<evidence type="ECO:0000313" key="1">
    <source>
        <dbReference type="EMBL" id="NEU97014.1"/>
    </source>
</evidence>
<proteinExistence type="predicted"/>
<reference evidence="1 2" key="1">
    <citation type="journal article" date="2020" name="Arch. Microbiol.">
        <title>Bradyrhizobium uaiense sp. nov., a new highly efficient cowpea symbiont.</title>
        <authorList>
            <person name="Cabral Michel D."/>
            <person name="Azarias Guimaraes A."/>
            <person name="Martins da Costa E."/>
            <person name="Soares de Carvalho T."/>
            <person name="Balsanelli E."/>
            <person name="Willems A."/>
            <person name="Maltempi de Souza E."/>
            <person name="de Souza Moreira F.M."/>
        </authorList>
    </citation>
    <scope>NUCLEOTIDE SEQUENCE [LARGE SCALE GENOMIC DNA]</scope>
    <source>
        <strain evidence="1 2">UFLA 03-164</strain>
    </source>
</reference>
<dbReference type="Proteomes" id="UP000468531">
    <property type="component" value="Unassembled WGS sequence"/>
</dbReference>
<protein>
    <recommendedName>
        <fullName evidence="3">Nucleotidyl transferase AbiEii/AbiGii toxin family protein</fullName>
    </recommendedName>
</protein>
<evidence type="ECO:0000313" key="2">
    <source>
        <dbReference type="Proteomes" id="UP000468531"/>
    </source>
</evidence>
<evidence type="ECO:0008006" key="3">
    <source>
        <dbReference type="Google" id="ProtNLM"/>
    </source>
</evidence>
<dbReference type="AlphaFoldDB" id="A0A6P1BFR2"/>
<gene>
    <name evidence="1" type="ORF">FNJ47_14495</name>
</gene>
<dbReference type="EMBL" id="VKHP01000048">
    <property type="protein sequence ID" value="NEU97014.1"/>
    <property type="molecule type" value="Genomic_DNA"/>
</dbReference>
<keyword evidence="2" id="KW-1185">Reference proteome</keyword>
<sequence>MKETIAVINQMEADGVVGRYAIGGAVAAFNYIEVSFTEDLDILVSFEDQVQAKATGLVTLGPILKYLAGKGFTEFRKEGVVVSGWPVQFLPVAKPLDEEGLKEAITTELRVNSETTIQCRILRAEHLMATALDVGRPKDYARIVQFIEAGNFDPVYLRGVLERHNLAAKWQSFCDRFEIANPCIDGSKP</sequence>
<dbReference type="Gene3D" id="3.30.460.40">
    <property type="match status" value="1"/>
</dbReference>
<dbReference type="RefSeq" id="WP_163154039.1">
    <property type="nucleotide sequence ID" value="NZ_VKHP01000048.1"/>
</dbReference>
<comment type="caution">
    <text evidence="1">The sequence shown here is derived from an EMBL/GenBank/DDBJ whole genome shotgun (WGS) entry which is preliminary data.</text>
</comment>
<name>A0A6P1BFR2_9BRAD</name>
<accession>A0A6P1BFR2</accession>
<organism evidence="1 2">
    <name type="scientific">Bradyrhizobium uaiense</name>
    <dbReference type="NCBI Taxonomy" id="2594946"/>
    <lineage>
        <taxon>Bacteria</taxon>
        <taxon>Pseudomonadati</taxon>
        <taxon>Pseudomonadota</taxon>
        <taxon>Alphaproteobacteria</taxon>
        <taxon>Hyphomicrobiales</taxon>
        <taxon>Nitrobacteraceae</taxon>
        <taxon>Bradyrhizobium</taxon>
    </lineage>
</organism>